<gene>
    <name evidence="1" type="ORF">ANTHELSMS3_03813</name>
</gene>
<dbReference type="RefSeq" id="WP_094036217.1">
    <property type="nucleotide sequence ID" value="NZ_CP022540.1"/>
</dbReference>
<evidence type="ECO:0000313" key="1">
    <source>
        <dbReference type="EMBL" id="ASP22434.1"/>
    </source>
</evidence>
<keyword evidence="2" id="KW-1185">Reference proteome</keyword>
<dbReference type="Gene3D" id="2.150.10.10">
    <property type="entry name" value="Serralysin-like metalloprotease, C-terminal"/>
    <property type="match status" value="1"/>
</dbReference>
<accession>A0A222E8A2</accession>
<name>A0A222E8A2_9RHOB</name>
<dbReference type="KEGG" id="aht:ANTHELSMS3_03813"/>
<reference evidence="1 2" key="1">
    <citation type="submission" date="2017-07" db="EMBL/GenBank/DDBJ databases">
        <title>Genome Sequence of Antarctobacter heliothermus Strain SMS3 Isolated from a culture of the Diatom Skeletonema marinoi.</title>
        <authorList>
            <person name="Topel M."/>
            <person name="Pinder M.I.M."/>
            <person name="Johansson O.N."/>
            <person name="Kourtchenko O."/>
            <person name="Godhe A."/>
            <person name="Clarke A.K."/>
        </authorList>
    </citation>
    <scope>NUCLEOTIDE SEQUENCE [LARGE SCALE GENOMIC DNA]</scope>
    <source>
        <strain evidence="1 2">SMS3</strain>
    </source>
</reference>
<organism evidence="1 2">
    <name type="scientific">Antarctobacter heliothermus</name>
    <dbReference type="NCBI Taxonomy" id="74033"/>
    <lineage>
        <taxon>Bacteria</taxon>
        <taxon>Pseudomonadati</taxon>
        <taxon>Pseudomonadota</taxon>
        <taxon>Alphaproteobacteria</taxon>
        <taxon>Rhodobacterales</taxon>
        <taxon>Roseobacteraceae</taxon>
        <taxon>Antarctobacter</taxon>
    </lineage>
</organism>
<sequence>MYGDAGDDLLAGAVVYGGEGEDTLDALASEYSPIFVDFVSGEDVITFDVTASDLALSEVTIVNSPPGATYPTPVELRVDGFVVEEVQGGGPVVLADVVVQTGGFA</sequence>
<dbReference type="Proteomes" id="UP000203589">
    <property type="component" value="Chromosome"/>
</dbReference>
<protein>
    <submittedName>
        <fullName evidence="1">Uncharacterized protein</fullName>
    </submittedName>
</protein>
<evidence type="ECO:0000313" key="2">
    <source>
        <dbReference type="Proteomes" id="UP000203589"/>
    </source>
</evidence>
<proteinExistence type="predicted"/>
<dbReference type="SUPFAM" id="SSF51120">
    <property type="entry name" value="beta-Roll"/>
    <property type="match status" value="1"/>
</dbReference>
<dbReference type="EMBL" id="CP022540">
    <property type="protein sequence ID" value="ASP22434.1"/>
    <property type="molecule type" value="Genomic_DNA"/>
</dbReference>
<dbReference type="AlphaFoldDB" id="A0A222E8A2"/>
<dbReference type="InterPro" id="IPR011049">
    <property type="entry name" value="Serralysin-like_metalloprot_C"/>
</dbReference>